<gene>
    <name evidence="2" type="ORF">KI387_003475</name>
</gene>
<feature type="compositionally biased region" description="Acidic residues" evidence="1">
    <location>
        <begin position="26"/>
        <end position="35"/>
    </location>
</feature>
<accession>A0AA38H1C5</accession>
<feature type="non-terminal residue" evidence="2">
    <location>
        <position position="52"/>
    </location>
</feature>
<feature type="region of interest" description="Disordered" evidence="1">
    <location>
        <begin position="1"/>
        <end position="52"/>
    </location>
</feature>
<name>A0AA38H1C5_TAXCH</name>
<evidence type="ECO:0000256" key="1">
    <source>
        <dbReference type="SAM" id="MobiDB-lite"/>
    </source>
</evidence>
<sequence>SNSSNDNVVECAPLPNPPDHQNFESSDSDSSDEDYVPSHTSDGYFNLEPDPP</sequence>
<dbReference type="AlphaFoldDB" id="A0AA38H1C5"/>
<dbReference type="Proteomes" id="UP000824469">
    <property type="component" value="Unassembled WGS sequence"/>
</dbReference>
<keyword evidence="3" id="KW-1185">Reference proteome</keyword>
<protein>
    <submittedName>
        <fullName evidence="2">Uncharacterized protein</fullName>
    </submittedName>
</protein>
<evidence type="ECO:0000313" key="3">
    <source>
        <dbReference type="Proteomes" id="UP000824469"/>
    </source>
</evidence>
<organism evidence="2 3">
    <name type="scientific">Taxus chinensis</name>
    <name type="common">Chinese yew</name>
    <name type="synonym">Taxus wallichiana var. chinensis</name>
    <dbReference type="NCBI Taxonomy" id="29808"/>
    <lineage>
        <taxon>Eukaryota</taxon>
        <taxon>Viridiplantae</taxon>
        <taxon>Streptophyta</taxon>
        <taxon>Embryophyta</taxon>
        <taxon>Tracheophyta</taxon>
        <taxon>Spermatophyta</taxon>
        <taxon>Pinopsida</taxon>
        <taxon>Pinidae</taxon>
        <taxon>Conifers II</taxon>
        <taxon>Cupressales</taxon>
        <taxon>Taxaceae</taxon>
        <taxon>Taxus</taxon>
    </lineage>
</organism>
<reference evidence="2 3" key="1">
    <citation type="journal article" date="2021" name="Nat. Plants">
        <title>The Taxus genome provides insights into paclitaxel biosynthesis.</title>
        <authorList>
            <person name="Xiong X."/>
            <person name="Gou J."/>
            <person name="Liao Q."/>
            <person name="Li Y."/>
            <person name="Zhou Q."/>
            <person name="Bi G."/>
            <person name="Li C."/>
            <person name="Du R."/>
            <person name="Wang X."/>
            <person name="Sun T."/>
            <person name="Guo L."/>
            <person name="Liang H."/>
            <person name="Lu P."/>
            <person name="Wu Y."/>
            <person name="Zhang Z."/>
            <person name="Ro D.K."/>
            <person name="Shang Y."/>
            <person name="Huang S."/>
            <person name="Yan J."/>
        </authorList>
    </citation>
    <scope>NUCLEOTIDE SEQUENCE [LARGE SCALE GENOMIC DNA]</scope>
    <source>
        <strain evidence="2">Ta-2019</strain>
    </source>
</reference>
<evidence type="ECO:0000313" key="2">
    <source>
        <dbReference type="EMBL" id="KAH9331367.1"/>
    </source>
</evidence>
<feature type="non-terminal residue" evidence="2">
    <location>
        <position position="1"/>
    </location>
</feature>
<dbReference type="EMBL" id="JAHRHJ020000001">
    <property type="protein sequence ID" value="KAH9331367.1"/>
    <property type="molecule type" value="Genomic_DNA"/>
</dbReference>
<comment type="caution">
    <text evidence="2">The sequence shown here is derived from an EMBL/GenBank/DDBJ whole genome shotgun (WGS) entry which is preliminary data.</text>
</comment>
<proteinExistence type="predicted"/>